<evidence type="ECO:0000259" key="2">
    <source>
        <dbReference type="Pfam" id="PF04892"/>
    </source>
</evidence>
<dbReference type="InterPro" id="IPR053150">
    <property type="entry name" value="Teicoplanin_resist-assoc"/>
</dbReference>
<proteinExistence type="predicted"/>
<dbReference type="EMBL" id="JAGPYW010000005">
    <property type="protein sequence ID" value="MCQ4614272.1"/>
    <property type="molecule type" value="Genomic_DNA"/>
</dbReference>
<dbReference type="PANTHER" id="PTHR36834">
    <property type="entry name" value="MEMBRANE PROTEIN-RELATED"/>
    <property type="match status" value="1"/>
</dbReference>
<keyword evidence="1" id="KW-0812">Transmembrane</keyword>
<sequence>MNRKALGALAAYCCVVIALTMCKAFFRIGYLWDPANQRRRGLSLQPLAELHDAQSWFAPLFGYGGNIAFFIPIGVLAYVAFRDARWAVLFGFGLSLAVETGQYIFSLGYSDIDDLLMNTVGTLVGVGIARACGPRLHTFWIVLGYVVPLCFLGLVFVGERLGDPSKVTEVY</sequence>
<dbReference type="AlphaFoldDB" id="A0ABD4TPM8"/>
<evidence type="ECO:0000313" key="3">
    <source>
        <dbReference type="EMBL" id="MCQ4614272.1"/>
    </source>
</evidence>
<dbReference type="InterPro" id="IPR006976">
    <property type="entry name" value="VanZ-like"/>
</dbReference>
<gene>
    <name evidence="3" type="ORF">KBX22_05935</name>
</gene>
<comment type="caution">
    <text evidence="3">The sequence shown here is derived from an EMBL/GenBank/DDBJ whole genome shotgun (WGS) entry which is preliminary data.</text>
</comment>
<evidence type="ECO:0000313" key="4">
    <source>
        <dbReference type="Proteomes" id="UP001205080"/>
    </source>
</evidence>
<dbReference type="Proteomes" id="UP001205080">
    <property type="component" value="Unassembled WGS sequence"/>
</dbReference>
<feature type="transmembrane region" description="Helical" evidence="1">
    <location>
        <begin position="139"/>
        <end position="158"/>
    </location>
</feature>
<feature type="transmembrane region" description="Helical" evidence="1">
    <location>
        <begin position="88"/>
        <end position="109"/>
    </location>
</feature>
<evidence type="ECO:0000256" key="1">
    <source>
        <dbReference type="SAM" id="Phobius"/>
    </source>
</evidence>
<reference evidence="3 4" key="1">
    <citation type="submission" date="2021-04" db="EMBL/GenBank/DDBJ databases">
        <title>Corynebacterium genitalium sp. nov. and Corynebacterium genitalium sp. nov., two new species of the genus Corynebacterium.</title>
        <authorList>
            <person name="Jaen-Luchoro D."/>
            <person name="Pinyeiro-Iglesias B."/>
            <person name="Al-Shaer S."/>
            <person name="Karlsson R."/>
            <person name="Gonzales-Siles L."/>
            <person name="Cardew S."/>
            <person name="Jensie-Markopolous S."/>
            <person name="Ohlen M."/>
            <person name="Inganas E."/>
            <person name="Moore E.R.B."/>
        </authorList>
    </citation>
    <scope>NUCLEOTIDE SEQUENCE [LARGE SCALE GENOMIC DNA]</scope>
    <source>
        <strain evidence="3 4">CCUG 55013</strain>
    </source>
</reference>
<name>A0ABD4TPM8_9CORY</name>
<feature type="domain" description="VanZ-like" evidence="2">
    <location>
        <begin position="10"/>
        <end position="131"/>
    </location>
</feature>
<dbReference type="Pfam" id="PF04892">
    <property type="entry name" value="VanZ"/>
    <property type="match status" value="1"/>
</dbReference>
<keyword evidence="1" id="KW-1133">Transmembrane helix</keyword>
<dbReference type="PANTHER" id="PTHR36834:SF1">
    <property type="entry name" value="INTEGRAL MEMBRANE PROTEIN"/>
    <property type="match status" value="1"/>
</dbReference>
<feature type="transmembrane region" description="Helical" evidence="1">
    <location>
        <begin position="60"/>
        <end position="81"/>
    </location>
</feature>
<organism evidence="3 4">
    <name type="scientific">Corynebacterium pseudogenitalium</name>
    <dbReference type="NCBI Taxonomy" id="38303"/>
    <lineage>
        <taxon>Bacteria</taxon>
        <taxon>Bacillati</taxon>
        <taxon>Actinomycetota</taxon>
        <taxon>Actinomycetes</taxon>
        <taxon>Mycobacteriales</taxon>
        <taxon>Corynebacteriaceae</taxon>
        <taxon>Corynebacterium</taxon>
    </lineage>
</organism>
<protein>
    <submittedName>
        <fullName evidence="3">VanZ family protein</fullName>
    </submittedName>
</protein>
<dbReference type="RefSeq" id="WP_256000765.1">
    <property type="nucleotide sequence ID" value="NZ_CP072934.1"/>
</dbReference>
<keyword evidence="1" id="KW-0472">Membrane</keyword>
<accession>A0ABD4TPM8</accession>